<evidence type="ECO:0000313" key="3">
    <source>
        <dbReference type="EMBL" id="GMG35423.1"/>
    </source>
</evidence>
<feature type="region of interest" description="Disordered" evidence="1">
    <location>
        <begin position="657"/>
        <end position="783"/>
    </location>
</feature>
<gene>
    <name evidence="3" type="ORF">Amon01_000454200</name>
</gene>
<feature type="region of interest" description="Disordered" evidence="1">
    <location>
        <begin position="344"/>
        <end position="363"/>
    </location>
</feature>
<sequence>MESTADITFTVNGPEAKHAAFEPTGAVKTAYEFTADIIETGKTCQVYATKTLGVAPRITAYQEDVYGHPVFDIYFSPEFLDFVIDGENDNSGAYKFIEPVQFVDQANQSISGLSYSLDEDNVFATDVGAPTTASQYSVLITASLVTEIQAQYIYTQTFGYSSKGYSTNLKATVTLSETPFPTVFAYQNGTNGWFEVDIPATLAPFSVDVSAGNFEFNGNSWYIDVDTTADSVGVYNGNGMYTTGGYSYGGPADGSNIQVGFGVSVAQNMSGVRELSADFHVYPRMNKNQKRDNNNNKATASFNIPALFTYSAFPLVADLHGGVPDSGSGSGSGSVSTSASASASASASDSSSSSANPGQSASVIPATESPAITVDISYNGIISNVHLSAINDDLQYLSGGETFYGNNLYSTQIDVAGGKFDAHASLSANSIQFVATAENDDQTMYTAVVSAEVAYDAVMTAFLPTETDGGNSNANANANDNAAQKKKKFAKRQDISPRTFKATASTTLSQQISHSTLTSTSTSPITTTSHTTPTATSTSTPTPTTSTSSHSNDNDSDDNSGSLSYSATYNKDGSIDVAIFADAAIKKHGSLSYSASGASNFKFSSASSGSTDGDFTISGVEIDKNSGASFVVSVSSGSGKKLVKRASWDCAVSLNAVGGTSSSSSSSITTTSAKSTSSSSSSNGNGNGKTTVSSSSSAGAGVGPGNGSGSRKDATSSLSADDSSNSGSNGSNGNNNNNNNNNGSNGSNGNNNNNNNNGSNGSNGNNNNNSGSNSSNGNNGSNGSNGSNAVLMAPMVTTVLVLVQMVLVLVLTVQVLMVLVLVLTVQQQRFWFWFKWFWFWF</sequence>
<dbReference type="Proteomes" id="UP001165063">
    <property type="component" value="Unassembled WGS sequence"/>
</dbReference>
<keyword evidence="2" id="KW-0812">Transmembrane</keyword>
<proteinExistence type="predicted"/>
<organism evidence="3 4">
    <name type="scientific">Ambrosiozyma monospora</name>
    <name type="common">Yeast</name>
    <name type="synonym">Endomycopsis monosporus</name>
    <dbReference type="NCBI Taxonomy" id="43982"/>
    <lineage>
        <taxon>Eukaryota</taxon>
        <taxon>Fungi</taxon>
        <taxon>Dikarya</taxon>
        <taxon>Ascomycota</taxon>
        <taxon>Saccharomycotina</taxon>
        <taxon>Pichiomycetes</taxon>
        <taxon>Pichiales</taxon>
        <taxon>Pichiaceae</taxon>
        <taxon>Ambrosiozyma</taxon>
    </lineage>
</organism>
<feature type="compositionally biased region" description="Low complexity" evidence="1">
    <location>
        <begin position="505"/>
        <end position="551"/>
    </location>
</feature>
<accession>A0A9W6YZJ7</accession>
<feature type="transmembrane region" description="Helical" evidence="2">
    <location>
        <begin position="799"/>
        <end position="825"/>
    </location>
</feature>
<evidence type="ECO:0000313" key="4">
    <source>
        <dbReference type="Proteomes" id="UP001165063"/>
    </source>
</evidence>
<reference evidence="3" key="1">
    <citation type="submission" date="2023-04" db="EMBL/GenBank/DDBJ databases">
        <title>Ambrosiozyma monospora NBRC 1965.</title>
        <authorList>
            <person name="Ichikawa N."/>
            <person name="Sato H."/>
            <person name="Tonouchi N."/>
        </authorList>
    </citation>
    <scope>NUCLEOTIDE SEQUENCE</scope>
    <source>
        <strain evidence="3">NBRC 1965</strain>
    </source>
</reference>
<keyword evidence="4" id="KW-1185">Reference proteome</keyword>
<name>A0A9W6YZJ7_AMBMO</name>
<comment type="caution">
    <text evidence="3">The sequence shown here is derived from an EMBL/GenBank/DDBJ whole genome shotgun (WGS) entry which is preliminary data.</text>
</comment>
<evidence type="ECO:0000256" key="1">
    <source>
        <dbReference type="SAM" id="MobiDB-lite"/>
    </source>
</evidence>
<protein>
    <submittedName>
        <fullName evidence="3">Unnamed protein product</fullName>
    </submittedName>
</protein>
<feature type="compositionally biased region" description="Low complexity" evidence="1">
    <location>
        <begin position="471"/>
        <end position="482"/>
    </location>
</feature>
<dbReference type="AlphaFoldDB" id="A0A9W6YZJ7"/>
<feature type="compositionally biased region" description="Low complexity" evidence="1">
    <location>
        <begin position="723"/>
        <end position="783"/>
    </location>
</feature>
<evidence type="ECO:0000256" key="2">
    <source>
        <dbReference type="SAM" id="Phobius"/>
    </source>
</evidence>
<keyword evidence="2" id="KW-0472">Membrane</keyword>
<feature type="compositionally biased region" description="Low complexity" evidence="1">
    <location>
        <begin position="344"/>
        <end position="362"/>
    </location>
</feature>
<keyword evidence="2" id="KW-1133">Transmembrane helix</keyword>
<dbReference type="EMBL" id="BSXU01002211">
    <property type="protein sequence ID" value="GMG35423.1"/>
    <property type="molecule type" value="Genomic_DNA"/>
</dbReference>
<feature type="region of interest" description="Disordered" evidence="1">
    <location>
        <begin position="466"/>
        <end position="561"/>
    </location>
</feature>
<feature type="compositionally biased region" description="Low complexity" evidence="1">
    <location>
        <begin position="657"/>
        <end position="699"/>
    </location>
</feature>